<proteinExistence type="predicted"/>
<feature type="chain" id="PRO_5042263899" evidence="3">
    <location>
        <begin position="18"/>
        <end position="370"/>
    </location>
</feature>
<comment type="caution">
    <text evidence="4">The sequence shown here is derived from an EMBL/GenBank/DDBJ whole genome shotgun (WGS) entry which is preliminary data.</text>
</comment>
<feature type="signal peptide" evidence="3">
    <location>
        <begin position="1"/>
        <end position="17"/>
    </location>
</feature>
<keyword evidence="5" id="KW-1185">Reference proteome</keyword>
<evidence type="ECO:0000313" key="4">
    <source>
        <dbReference type="EMBL" id="KAI1695448.1"/>
    </source>
</evidence>
<reference evidence="4" key="1">
    <citation type="submission" date="2022-01" db="EMBL/GenBank/DDBJ databases">
        <title>Genome Sequence Resource for Two Populations of Ditylenchus destructor, the Migratory Endoparasitic Phytonematode.</title>
        <authorList>
            <person name="Zhang H."/>
            <person name="Lin R."/>
            <person name="Xie B."/>
        </authorList>
    </citation>
    <scope>NUCLEOTIDE SEQUENCE</scope>
    <source>
        <strain evidence="4">BazhouSP</strain>
    </source>
</reference>
<evidence type="ECO:0000256" key="2">
    <source>
        <dbReference type="SAM" id="MobiDB-lite"/>
    </source>
</evidence>
<sequence>MRILTVILLLPSTYIVGNSPLLPPNEVRMQSAAKIINDEDYGQLIYNKSAMLVRKKREMSDLKIAILTEVLSYACFIAIDATPFKPYVRSRLQHWGVRESNEELYWKSLAVVVNTNVHLDKEGYIHNKKGIGNFINAPADLRRKIQEFREEAAEVIEKKLEDEQKEEARMLSEKQNMKSKDGHNVSERVKVPEDLDQMSKAIMADSMIDTLIGIDGMGGTTWKYNPNNQEHRTLYEGLLKAKHAIEAKYKNKCPLKEFTAAELPAYKSLFARILGPIPAMATSLYKVFNDVLEEYKEERKVEQRVSDVYAKVIDSDLAKKITKIHGMFEEVLLSIGKDAEAARERANSGTKLSPETGKNVPNTKNKVKKE</sequence>
<evidence type="ECO:0000256" key="1">
    <source>
        <dbReference type="SAM" id="Coils"/>
    </source>
</evidence>
<evidence type="ECO:0000313" key="5">
    <source>
        <dbReference type="Proteomes" id="UP001201812"/>
    </source>
</evidence>
<protein>
    <submittedName>
        <fullName evidence="4">Uncharacterized protein</fullName>
    </submittedName>
</protein>
<dbReference type="EMBL" id="JAKKPZ010000402">
    <property type="protein sequence ID" value="KAI1695448.1"/>
    <property type="molecule type" value="Genomic_DNA"/>
</dbReference>
<gene>
    <name evidence="4" type="ORF">DdX_19571</name>
</gene>
<dbReference type="Proteomes" id="UP001201812">
    <property type="component" value="Unassembled WGS sequence"/>
</dbReference>
<keyword evidence="3" id="KW-0732">Signal</keyword>
<feature type="coiled-coil region" evidence="1">
    <location>
        <begin position="145"/>
        <end position="180"/>
    </location>
</feature>
<accession>A0AAD4QXA6</accession>
<name>A0AAD4QXA6_9BILA</name>
<feature type="region of interest" description="Disordered" evidence="2">
    <location>
        <begin position="343"/>
        <end position="370"/>
    </location>
</feature>
<evidence type="ECO:0000256" key="3">
    <source>
        <dbReference type="SAM" id="SignalP"/>
    </source>
</evidence>
<keyword evidence="1" id="KW-0175">Coiled coil</keyword>
<dbReference type="AlphaFoldDB" id="A0AAD4QXA6"/>
<organism evidence="4 5">
    <name type="scientific">Ditylenchus destructor</name>
    <dbReference type="NCBI Taxonomy" id="166010"/>
    <lineage>
        <taxon>Eukaryota</taxon>
        <taxon>Metazoa</taxon>
        <taxon>Ecdysozoa</taxon>
        <taxon>Nematoda</taxon>
        <taxon>Chromadorea</taxon>
        <taxon>Rhabditida</taxon>
        <taxon>Tylenchina</taxon>
        <taxon>Tylenchomorpha</taxon>
        <taxon>Sphaerularioidea</taxon>
        <taxon>Anguinidae</taxon>
        <taxon>Anguininae</taxon>
        <taxon>Ditylenchus</taxon>
    </lineage>
</organism>